<protein>
    <recommendedName>
        <fullName evidence="1">PiggyBac transposable element-derived protein domain-containing protein</fullName>
    </recommendedName>
</protein>
<evidence type="ECO:0000259" key="1">
    <source>
        <dbReference type="Pfam" id="PF13843"/>
    </source>
</evidence>
<feature type="domain" description="PiggyBac transposable element-derived protein" evidence="1">
    <location>
        <begin position="43"/>
        <end position="117"/>
    </location>
</feature>
<evidence type="ECO:0000313" key="3">
    <source>
        <dbReference type="Proteomes" id="UP000078046"/>
    </source>
</evidence>
<gene>
    <name evidence="2" type="ORF">A3Q56_08773</name>
</gene>
<dbReference type="InterPro" id="IPR029526">
    <property type="entry name" value="PGBD"/>
</dbReference>
<name>A0A177AN71_9BILA</name>
<dbReference type="Pfam" id="PF13843">
    <property type="entry name" value="DDE_Tnp_1_7"/>
    <property type="match status" value="1"/>
</dbReference>
<proteinExistence type="predicted"/>
<accession>A0A177AN71</accession>
<comment type="caution">
    <text evidence="2">The sequence shown here is derived from an EMBL/GenBank/DDBJ whole genome shotgun (WGS) entry which is preliminary data.</text>
</comment>
<dbReference type="AlphaFoldDB" id="A0A177AN71"/>
<organism evidence="2 3">
    <name type="scientific">Intoshia linei</name>
    <dbReference type="NCBI Taxonomy" id="1819745"/>
    <lineage>
        <taxon>Eukaryota</taxon>
        <taxon>Metazoa</taxon>
        <taxon>Spiralia</taxon>
        <taxon>Lophotrochozoa</taxon>
        <taxon>Mesozoa</taxon>
        <taxon>Orthonectida</taxon>
        <taxon>Rhopaluridae</taxon>
        <taxon>Intoshia</taxon>
    </lineage>
</organism>
<reference evidence="2 3" key="1">
    <citation type="submission" date="2016-04" db="EMBL/GenBank/DDBJ databases">
        <title>The genome of Intoshia linei affirms orthonectids as highly simplified spiralians.</title>
        <authorList>
            <person name="Mikhailov K.V."/>
            <person name="Slusarev G.S."/>
            <person name="Nikitin M.A."/>
            <person name="Logacheva M.D."/>
            <person name="Penin A."/>
            <person name="Aleoshin V."/>
            <person name="Panchin Y.V."/>
        </authorList>
    </citation>
    <scope>NUCLEOTIDE SEQUENCE [LARGE SCALE GENOMIC DNA]</scope>
    <source>
        <strain evidence="2">Intl2013</strain>
        <tissue evidence="2">Whole animal</tissue>
    </source>
</reference>
<dbReference type="OrthoDB" id="10057959at2759"/>
<evidence type="ECO:0000313" key="2">
    <source>
        <dbReference type="EMBL" id="OAF63519.1"/>
    </source>
</evidence>
<dbReference type="Proteomes" id="UP000078046">
    <property type="component" value="Unassembled WGS sequence"/>
</dbReference>
<feature type="non-terminal residue" evidence="2">
    <location>
        <position position="117"/>
    </location>
</feature>
<dbReference type="EMBL" id="LWCA01003390">
    <property type="protein sequence ID" value="OAF63519.1"/>
    <property type="molecule type" value="Genomic_DNA"/>
</dbReference>
<keyword evidence="3" id="KW-1185">Reference proteome</keyword>
<sequence>MTDKNDFLKLQKIKFLTDQIFQLKNLLDYFLLTTNNIMEIIVNFEMNAYIRIIFIPGSLRGSRTHFVDLWKSDGCGIDAIRTMMSYNRFLFLSGCIRFDDMHTREQRKKNDRLAPIR</sequence>